<evidence type="ECO:0000313" key="1">
    <source>
        <dbReference type="EMBL" id="EQC30243.1"/>
    </source>
</evidence>
<dbReference type="PANTHER" id="PTHR46586:SF3">
    <property type="entry name" value="ANKYRIN REPEAT-CONTAINING PROTEIN"/>
    <property type="match status" value="1"/>
</dbReference>
<dbReference type="Proteomes" id="UP000030762">
    <property type="component" value="Unassembled WGS sequence"/>
</dbReference>
<protein>
    <submittedName>
        <fullName evidence="1">Uncharacterized protein</fullName>
    </submittedName>
</protein>
<reference evidence="1 2" key="1">
    <citation type="submission" date="2012-04" db="EMBL/GenBank/DDBJ databases">
        <title>The Genome Sequence of Saprolegnia declina VS20.</title>
        <authorList>
            <consortium name="The Broad Institute Genome Sequencing Platform"/>
            <person name="Russ C."/>
            <person name="Nusbaum C."/>
            <person name="Tyler B."/>
            <person name="van West P."/>
            <person name="Dieguez-Uribeondo J."/>
            <person name="de Bruijn I."/>
            <person name="Tripathy S."/>
            <person name="Jiang R."/>
            <person name="Young S.K."/>
            <person name="Zeng Q."/>
            <person name="Gargeya S."/>
            <person name="Fitzgerald M."/>
            <person name="Haas B."/>
            <person name="Abouelleil A."/>
            <person name="Alvarado L."/>
            <person name="Arachchi H.M."/>
            <person name="Berlin A."/>
            <person name="Chapman S.B."/>
            <person name="Goldberg J."/>
            <person name="Griggs A."/>
            <person name="Gujja S."/>
            <person name="Hansen M."/>
            <person name="Howarth C."/>
            <person name="Imamovic A."/>
            <person name="Larimer J."/>
            <person name="McCowen C."/>
            <person name="Montmayeur A."/>
            <person name="Murphy C."/>
            <person name="Neiman D."/>
            <person name="Pearson M."/>
            <person name="Priest M."/>
            <person name="Roberts A."/>
            <person name="Saif S."/>
            <person name="Shea T."/>
            <person name="Sisk P."/>
            <person name="Sykes S."/>
            <person name="Wortman J."/>
            <person name="Nusbaum C."/>
            <person name="Birren B."/>
        </authorList>
    </citation>
    <scope>NUCLEOTIDE SEQUENCE [LARGE SCALE GENOMIC DNA]</scope>
    <source>
        <strain evidence="1 2">VS20</strain>
    </source>
</reference>
<dbReference type="InterPro" id="IPR052050">
    <property type="entry name" value="SecEffector_AnkRepeat"/>
</dbReference>
<dbReference type="OrthoDB" id="10571564at2759"/>
<sequence>MAPRWRQPRRAPTSTAAAVVFGQGDLLALIFGFQAGLPKALSDAVRAYRDKLRHVHYLDHPDLRELTSPPLLRGYILCRLVAEARISEALLLLRFFPLPKDVLLPRRLVPLTLADTMDNAARAGSLPLLQALHSRRFGRCTSLAMDVAAGAGDLAIVQFLYHERREGCSVNAYDVAQRHPRILEFLEAHRPDQPRGTRRSQLGRLAASVLTTRPLFARITQYQDHIPRALVDAFAEFREKLHHMHYLDHPGLCHLATDISLFRGYVLCRLIHDARVPEALLLLRTFGQRREIKLLSALPNDLKRTVDNAAAAKSLALVAGLHECRFGKCTSHAMDIAAANGDLAIVQFLHEHRTEGCTRRAFEMAAKHKHTEVLAFLTAHRPADQAIVADTPACILQ</sequence>
<dbReference type="InParanoid" id="T0RDB5"/>
<organism evidence="1 2">
    <name type="scientific">Saprolegnia diclina (strain VS20)</name>
    <dbReference type="NCBI Taxonomy" id="1156394"/>
    <lineage>
        <taxon>Eukaryota</taxon>
        <taxon>Sar</taxon>
        <taxon>Stramenopiles</taxon>
        <taxon>Oomycota</taxon>
        <taxon>Saprolegniomycetes</taxon>
        <taxon>Saprolegniales</taxon>
        <taxon>Saprolegniaceae</taxon>
        <taxon>Saprolegnia</taxon>
    </lineage>
</organism>
<dbReference type="EMBL" id="JH767177">
    <property type="protein sequence ID" value="EQC30243.1"/>
    <property type="molecule type" value="Genomic_DNA"/>
</dbReference>
<dbReference type="AlphaFoldDB" id="T0RDB5"/>
<accession>T0RDB5</accession>
<dbReference type="PANTHER" id="PTHR46586">
    <property type="entry name" value="ANKYRIN REPEAT-CONTAINING PROTEIN"/>
    <property type="match status" value="1"/>
</dbReference>
<dbReference type="InterPro" id="IPR036770">
    <property type="entry name" value="Ankyrin_rpt-contain_sf"/>
</dbReference>
<dbReference type="VEuPathDB" id="FungiDB:SDRG_12093"/>
<proteinExistence type="predicted"/>
<dbReference type="RefSeq" id="XP_008616375.1">
    <property type="nucleotide sequence ID" value="XM_008618153.1"/>
</dbReference>
<name>T0RDB5_SAPDV</name>
<keyword evidence="2" id="KW-1185">Reference proteome</keyword>
<dbReference type="Gene3D" id="1.25.40.20">
    <property type="entry name" value="Ankyrin repeat-containing domain"/>
    <property type="match status" value="1"/>
</dbReference>
<dbReference type="GeneID" id="19952820"/>
<evidence type="ECO:0000313" key="2">
    <source>
        <dbReference type="Proteomes" id="UP000030762"/>
    </source>
</evidence>
<gene>
    <name evidence="1" type="ORF">SDRG_12093</name>
</gene>